<evidence type="ECO:0000259" key="2">
    <source>
        <dbReference type="Pfam" id="PF22725"/>
    </source>
</evidence>
<dbReference type="Proteomes" id="UP000585507">
    <property type="component" value="Unassembled WGS sequence"/>
</dbReference>
<dbReference type="InterPro" id="IPR051317">
    <property type="entry name" value="Gfo/Idh/MocA_oxidoreduct"/>
</dbReference>
<accession>A0A7W8UAW9</accession>
<dbReference type="SUPFAM" id="SSF55347">
    <property type="entry name" value="Glyceraldehyde-3-phosphate dehydrogenase-like, C-terminal domain"/>
    <property type="match status" value="1"/>
</dbReference>
<dbReference type="RefSeq" id="WP_018327651.1">
    <property type="nucleotide sequence ID" value="NZ_JACHBK010000005.1"/>
</dbReference>
<gene>
    <name evidence="3" type="ORF">GGD55_002751</name>
</gene>
<feature type="domain" description="Gfo/Idh/MocA-like oxidoreductase N-terminal" evidence="1">
    <location>
        <begin position="7"/>
        <end position="124"/>
    </location>
</feature>
<dbReference type="InterPro" id="IPR055170">
    <property type="entry name" value="GFO_IDH_MocA-like_dom"/>
</dbReference>
<keyword evidence="4" id="KW-1185">Reference proteome</keyword>
<dbReference type="EMBL" id="JACHBK010000005">
    <property type="protein sequence ID" value="MBB5536047.1"/>
    <property type="molecule type" value="Genomic_DNA"/>
</dbReference>
<evidence type="ECO:0000259" key="1">
    <source>
        <dbReference type="Pfam" id="PF01408"/>
    </source>
</evidence>
<dbReference type="GO" id="GO:0000166">
    <property type="term" value="F:nucleotide binding"/>
    <property type="evidence" value="ECO:0007669"/>
    <property type="project" value="InterPro"/>
</dbReference>
<evidence type="ECO:0000313" key="3">
    <source>
        <dbReference type="EMBL" id="MBB5536047.1"/>
    </source>
</evidence>
<proteinExistence type="predicted"/>
<dbReference type="InterPro" id="IPR036291">
    <property type="entry name" value="NAD(P)-bd_dom_sf"/>
</dbReference>
<protein>
    <submittedName>
        <fullName evidence="3">Putative dehydrogenase</fullName>
    </submittedName>
</protein>
<evidence type="ECO:0000313" key="4">
    <source>
        <dbReference type="Proteomes" id="UP000585507"/>
    </source>
</evidence>
<dbReference type="Pfam" id="PF01408">
    <property type="entry name" value="GFO_IDH_MocA"/>
    <property type="match status" value="1"/>
</dbReference>
<dbReference type="InterPro" id="IPR000683">
    <property type="entry name" value="Gfo/Idh/MocA-like_OxRdtase_N"/>
</dbReference>
<dbReference type="PANTHER" id="PTHR43708">
    <property type="entry name" value="CONSERVED EXPRESSED OXIDOREDUCTASE (EUROFUNG)"/>
    <property type="match status" value="1"/>
</dbReference>
<dbReference type="PANTHER" id="PTHR43708:SF8">
    <property type="entry name" value="OXIDOREDUCTASE"/>
    <property type="match status" value="1"/>
</dbReference>
<dbReference type="Gene3D" id="3.40.50.720">
    <property type="entry name" value="NAD(P)-binding Rossmann-like Domain"/>
    <property type="match status" value="1"/>
</dbReference>
<sequence length="351" mass="37978">MAASGKFRVGIIGLGMASPPHVLSLLDLTDRLDVVGAFSPSAARRSDFHARFGLPTVENVDAIFEDRSIDYVVILTPPNTHLELVQRAAQAGKHVLLEKPLDVTLERSRQVVETARQASIRLGITFQRRFRTTFVEAARRIAEGELGGIVSASIRLANWRPQSYYDEPGRGTLARDGGGVLLTQAIHTIDQLIALTGLPVEVSCLALTSPIHRMETEDLVHATLRFGNGAIGVLSATTAAYPGFPDSIEILGTKGSARLEGDGGVIALMDGRTFLLTDDTADRGSGADPMAFSHHNHRALHEDFLMALEKDREPRVQGIDALAAHLLIDALLRSAKEGETAYLKPFTILPK</sequence>
<dbReference type="Pfam" id="PF22725">
    <property type="entry name" value="GFO_IDH_MocA_C3"/>
    <property type="match status" value="1"/>
</dbReference>
<feature type="domain" description="GFO/IDH/MocA-like oxidoreductase" evidence="2">
    <location>
        <begin position="134"/>
        <end position="257"/>
    </location>
</feature>
<name>A0A7W8UAW9_9HYPH</name>
<comment type="caution">
    <text evidence="3">The sequence shown here is derived from an EMBL/GenBank/DDBJ whole genome shotgun (WGS) entry which is preliminary data.</text>
</comment>
<dbReference type="Gene3D" id="3.30.360.10">
    <property type="entry name" value="Dihydrodipicolinate Reductase, domain 2"/>
    <property type="match status" value="1"/>
</dbReference>
<dbReference type="AlphaFoldDB" id="A0A7W8UAW9"/>
<organism evidence="3 4">
    <name type="scientific">Rhizobium giardinii</name>
    <dbReference type="NCBI Taxonomy" id="56731"/>
    <lineage>
        <taxon>Bacteria</taxon>
        <taxon>Pseudomonadati</taxon>
        <taxon>Pseudomonadota</taxon>
        <taxon>Alphaproteobacteria</taxon>
        <taxon>Hyphomicrobiales</taxon>
        <taxon>Rhizobiaceae</taxon>
        <taxon>Rhizobium/Agrobacterium group</taxon>
        <taxon>Rhizobium</taxon>
    </lineage>
</organism>
<dbReference type="SUPFAM" id="SSF51735">
    <property type="entry name" value="NAD(P)-binding Rossmann-fold domains"/>
    <property type="match status" value="1"/>
</dbReference>
<reference evidence="3 4" key="1">
    <citation type="submission" date="2020-08" db="EMBL/GenBank/DDBJ databases">
        <title>Genomic Encyclopedia of Type Strains, Phase IV (KMG-V): Genome sequencing to study the core and pangenomes of soil and plant-associated prokaryotes.</title>
        <authorList>
            <person name="Whitman W."/>
        </authorList>
    </citation>
    <scope>NUCLEOTIDE SEQUENCE [LARGE SCALE GENOMIC DNA]</scope>
    <source>
        <strain evidence="3 4">SEMIA 4084</strain>
    </source>
</reference>